<name>A0A377JYV3_9HELI</name>
<reference evidence="1 2" key="1">
    <citation type="submission" date="2018-06" db="EMBL/GenBank/DDBJ databases">
        <authorList>
            <consortium name="Pathogen Informatics"/>
            <person name="Doyle S."/>
        </authorList>
    </citation>
    <scope>NUCLEOTIDE SEQUENCE [LARGE SCALE GENOMIC DNA]</scope>
    <source>
        <strain evidence="1 2">NCTC12219</strain>
    </source>
</reference>
<protein>
    <submittedName>
        <fullName evidence="1">Uncharacterized protein</fullName>
    </submittedName>
</protein>
<gene>
    <name evidence="1" type="ORF">NCTC12219_01854</name>
</gene>
<proteinExistence type="predicted"/>
<dbReference type="AlphaFoldDB" id="A0A377JYV3"/>
<organism evidence="1 2">
    <name type="scientific">Helicobacter cinaedi</name>
    <dbReference type="NCBI Taxonomy" id="213"/>
    <lineage>
        <taxon>Bacteria</taxon>
        <taxon>Pseudomonadati</taxon>
        <taxon>Campylobacterota</taxon>
        <taxon>Epsilonproteobacteria</taxon>
        <taxon>Campylobacterales</taxon>
        <taxon>Helicobacteraceae</taxon>
        <taxon>Helicobacter</taxon>
    </lineage>
</organism>
<dbReference type="Proteomes" id="UP000255103">
    <property type="component" value="Unassembled WGS sequence"/>
</dbReference>
<accession>A0A377JYV3</accession>
<dbReference type="EMBL" id="UGHX01000002">
    <property type="protein sequence ID" value="STP14307.1"/>
    <property type="molecule type" value="Genomic_DNA"/>
</dbReference>
<evidence type="ECO:0000313" key="1">
    <source>
        <dbReference type="EMBL" id="STP14307.1"/>
    </source>
</evidence>
<sequence>MRGKWCKNAKNRQKMGFFSGWFAFGRGLWGLQKCLKTCILKKKGRMRGVFSVLLQSVSMFVSKCAKMQCEIALFFMML</sequence>
<evidence type="ECO:0000313" key="2">
    <source>
        <dbReference type="Proteomes" id="UP000255103"/>
    </source>
</evidence>